<accession>A0A314L034</accession>
<dbReference type="PANTHER" id="PTHR15204">
    <property type="entry name" value="LARGE PROLINE-RICH PROTEIN BAG6"/>
    <property type="match status" value="1"/>
</dbReference>
<dbReference type="InterPro" id="IPR019956">
    <property type="entry name" value="Ubiquitin_dom"/>
</dbReference>
<dbReference type="GO" id="GO:0071818">
    <property type="term" value="C:BAT3 complex"/>
    <property type="evidence" value="ECO:0007669"/>
    <property type="project" value="TreeGrafter"/>
</dbReference>
<organism evidence="2 3">
    <name type="scientific">Nicotiana attenuata</name>
    <name type="common">Coyote tobacco</name>
    <dbReference type="NCBI Taxonomy" id="49451"/>
    <lineage>
        <taxon>Eukaryota</taxon>
        <taxon>Viridiplantae</taxon>
        <taxon>Streptophyta</taxon>
        <taxon>Embryophyta</taxon>
        <taxon>Tracheophyta</taxon>
        <taxon>Spermatophyta</taxon>
        <taxon>Magnoliopsida</taxon>
        <taxon>eudicotyledons</taxon>
        <taxon>Gunneridae</taxon>
        <taxon>Pentapetalae</taxon>
        <taxon>asterids</taxon>
        <taxon>lamiids</taxon>
        <taxon>Solanales</taxon>
        <taxon>Solanaceae</taxon>
        <taxon>Nicotianoideae</taxon>
        <taxon>Nicotianeae</taxon>
        <taxon>Nicotiana</taxon>
    </lineage>
</organism>
<dbReference type="GO" id="GO:0031593">
    <property type="term" value="F:polyubiquitin modification-dependent protein binding"/>
    <property type="evidence" value="ECO:0007669"/>
    <property type="project" value="TreeGrafter"/>
</dbReference>
<dbReference type="Pfam" id="PF00240">
    <property type="entry name" value="ubiquitin"/>
    <property type="match status" value="1"/>
</dbReference>
<dbReference type="GO" id="GO:0051787">
    <property type="term" value="F:misfolded protein binding"/>
    <property type="evidence" value="ECO:0007669"/>
    <property type="project" value="TreeGrafter"/>
</dbReference>
<dbReference type="GO" id="GO:0036503">
    <property type="term" value="P:ERAD pathway"/>
    <property type="evidence" value="ECO:0007669"/>
    <property type="project" value="TreeGrafter"/>
</dbReference>
<proteinExistence type="predicted"/>
<dbReference type="SMART" id="SM00213">
    <property type="entry name" value="UBQ"/>
    <property type="match status" value="1"/>
</dbReference>
<reference evidence="2" key="1">
    <citation type="submission" date="2016-11" db="EMBL/GenBank/DDBJ databases">
        <title>The genome of Nicotiana attenuata.</title>
        <authorList>
            <person name="Xu S."/>
            <person name="Brockmoeller T."/>
            <person name="Gaquerel E."/>
            <person name="Navarro A."/>
            <person name="Kuhl H."/>
            <person name="Gase K."/>
            <person name="Ling Z."/>
            <person name="Zhou W."/>
            <person name="Kreitzer C."/>
            <person name="Stanke M."/>
            <person name="Tang H."/>
            <person name="Lyons E."/>
            <person name="Pandey P."/>
            <person name="Pandey S.P."/>
            <person name="Timmermann B."/>
            <person name="Baldwin I.T."/>
        </authorList>
    </citation>
    <scope>NUCLEOTIDE SEQUENCE [LARGE SCALE GENOMIC DNA]</scope>
    <source>
        <strain evidence="2">UT</strain>
    </source>
</reference>
<gene>
    <name evidence="2" type="ORF">A4A49_62118</name>
</gene>
<feature type="domain" description="Ubiquitin-like" evidence="1">
    <location>
        <begin position="20"/>
        <end position="89"/>
    </location>
</feature>
<dbReference type="InterPro" id="IPR000626">
    <property type="entry name" value="Ubiquitin-like_dom"/>
</dbReference>
<sequence>MTRTGEASEGYKSEGIDTMIEIKVKTMDSQTHNLRIGNQRRVWNLKEHVSLLIGMPMEQQRLIYCGKVLQDDDLISSYNIQHGDTLHLVCTVQSMSSSFAATDEISPDTQQLISFAYYQFIEIPNSIECLSQYLSIMRREYSMNGTENNTNEVLGSASNTSTPSQGIAEVEQLARLLSSTRNMLINQTAQRFLELQQHLSQNLNVGDPRVRQGTQSNAQTTIGTMFSNLGAYFLELGRTVMGVRMGDNGSNAVVNVGPAVYITDSGPMSMQQEEHSWLLSTINRLINSGLVNDNDTGLHQRQVGIQMIGGS</sequence>
<comment type="caution">
    <text evidence="2">The sequence shown here is derived from an EMBL/GenBank/DDBJ whole genome shotgun (WGS) entry which is preliminary data.</text>
</comment>
<evidence type="ECO:0000313" key="2">
    <source>
        <dbReference type="EMBL" id="OIT35021.1"/>
    </source>
</evidence>
<dbReference type="SUPFAM" id="SSF54236">
    <property type="entry name" value="Ubiquitin-like"/>
    <property type="match status" value="1"/>
</dbReference>
<dbReference type="InterPro" id="IPR029071">
    <property type="entry name" value="Ubiquitin-like_domsf"/>
</dbReference>
<dbReference type="STRING" id="49451.A0A314L034"/>
<dbReference type="Gramene" id="OIT35021">
    <property type="protein sequence ID" value="OIT35021"/>
    <property type="gene ID" value="A4A49_62118"/>
</dbReference>
<evidence type="ECO:0000259" key="1">
    <source>
        <dbReference type="PROSITE" id="PS50053"/>
    </source>
</evidence>
<dbReference type="PRINTS" id="PR00348">
    <property type="entry name" value="UBIQUITIN"/>
</dbReference>
<feature type="non-terminal residue" evidence="2">
    <location>
        <position position="311"/>
    </location>
</feature>
<name>A0A314L034_NICAT</name>
<dbReference type="SMR" id="A0A314L034"/>
<dbReference type="PROSITE" id="PS50053">
    <property type="entry name" value="UBIQUITIN_2"/>
    <property type="match status" value="1"/>
</dbReference>
<dbReference type="AlphaFoldDB" id="A0A314L034"/>
<dbReference type="Gene3D" id="3.10.20.90">
    <property type="entry name" value="Phosphatidylinositol 3-kinase Catalytic Subunit, Chain A, domain 1"/>
    <property type="match status" value="1"/>
</dbReference>
<dbReference type="PANTHER" id="PTHR15204:SF7">
    <property type="entry name" value="UBIQUILIN-LIKE ISOFORM X1"/>
    <property type="match status" value="1"/>
</dbReference>
<evidence type="ECO:0000313" key="3">
    <source>
        <dbReference type="Proteomes" id="UP000187609"/>
    </source>
</evidence>
<dbReference type="EMBL" id="MJEQ01000622">
    <property type="protein sequence ID" value="OIT35021.1"/>
    <property type="molecule type" value="Genomic_DNA"/>
</dbReference>
<protein>
    <recommendedName>
        <fullName evidence="1">Ubiquitin-like domain-containing protein</fullName>
    </recommendedName>
</protein>
<dbReference type="Proteomes" id="UP000187609">
    <property type="component" value="Unassembled WGS sequence"/>
</dbReference>
<keyword evidence="3" id="KW-1185">Reference proteome</keyword>